<dbReference type="EMBL" id="JAHLFO010000004">
    <property type="protein sequence ID" value="MBU3812989.1"/>
    <property type="molecule type" value="Genomic_DNA"/>
</dbReference>
<reference evidence="2" key="2">
    <citation type="submission" date="2021-04" db="EMBL/GenBank/DDBJ databases">
        <authorList>
            <person name="Gilroy R."/>
        </authorList>
    </citation>
    <scope>NUCLEOTIDE SEQUENCE</scope>
    <source>
        <strain evidence="2">B3-3758</strain>
    </source>
</reference>
<evidence type="ECO:0000313" key="3">
    <source>
        <dbReference type="Proteomes" id="UP000824236"/>
    </source>
</evidence>
<dbReference type="PANTHER" id="PTHR22916">
    <property type="entry name" value="GLYCOSYLTRANSFERASE"/>
    <property type="match status" value="1"/>
</dbReference>
<organism evidence="2 3">
    <name type="scientific">Candidatus Bacteroides intestinipullorum</name>
    <dbReference type="NCBI Taxonomy" id="2838471"/>
    <lineage>
        <taxon>Bacteria</taxon>
        <taxon>Pseudomonadati</taxon>
        <taxon>Bacteroidota</taxon>
        <taxon>Bacteroidia</taxon>
        <taxon>Bacteroidales</taxon>
        <taxon>Bacteroidaceae</taxon>
        <taxon>Bacteroides</taxon>
    </lineage>
</organism>
<dbReference type="CDD" id="cd04196">
    <property type="entry name" value="GT_2_like_d"/>
    <property type="match status" value="1"/>
</dbReference>
<evidence type="ECO:0000313" key="2">
    <source>
        <dbReference type="EMBL" id="MBU3812989.1"/>
    </source>
</evidence>
<sequence>MISVCLASYNGERYIKKQILSILSQLSSDDELIVSDDHSTDGTLSILSAINDHRLKVYSNNLISAKKHRYANAHYRVAKNFENALSHATGDYIFFSDQDDIWLPNKVELTLSALQRYELVMSNYAVIDENGRMVKTEFYSTSPIYRSCLLNLIRLPFHGCCMAFRKEILDYSMPFPSELIAHDNWIGMCSCIKKCKIGYINRPLIQYRRHQFNVSPLKKNNLNPLWFKIWYRAVLTFQLLKTM</sequence>
<dbReference type="GO" id="GO:0016758">
    <property type="term" value="F:hexosyltransferase activity"/>
    <property type="evidence" value="ECO:0007669"/>
    <property type="project" value="UniProtKB-ARBA"/>
</dbReference>
<dbReference type="AlphaFoldDB" id="A0A9E2KEU2"/>
<comment type="caution">
    <text evidence="2">The sequence shown here is derived from an EMBL/GenBank/DDBJ whole genome shotgun (WGS) entry which is preliminary data.</text>
</comment>
<accession>A0A9E2KEU2</accession>
<gene>
    <name evidence="2" type="ORF">H9791_00570</name>
</gene>
<dbReference type="Proteomes" id="UP000824236">
    <property type="component" value="Unassembled WGS sequence"/>
</dbReference>
<dbReference type="PANTHER" id="PTHR22916:SF3">
    <property type="entry name" value="UDP-GLCNAC:BETAGAL BETA-1,3-N-ACETYLGLUCOSAMINYLTRANSFERASE-LIKE PROTEIN 1"/>
    <property type="match status" value="1"/>
</dbReference>
<name>A0A9E2KEU2_9BACE</name>
<dbReference type="Gene3D" id="3.90.550.10">
    <property type="entry name" value="Spore Coat Polysaccharide Biosynthesis Protein SpsA, Chain A"/>
    <property type="match status" value="1"/>
</dbReference>
<dbReference type="InterPro" id="IPR001173">
    <property type="entry name" value="Glyco_trans_2-like"/>
</dbReference>
<dbReference type="SUPFAM" id="SSF53448">
    <property type="entry name" value="Nucleotide-diphospho-sugar transferases"/>
    <property type="match status" value="1"/>
</dbReference>
<reference evidence="2" key="1">
    <citation type="journal article" date="2021" name="PeerJ">
        <title>Extensive microbial diversity within the chicken gut microbiome revealed by metagenomics and culture.</title>
        <authorList>
            <person name="Gilroy R."/>
            <person name="Ravi A."/>
            <person name="Getino M."/>
            <person name="Pursley I."/>
            <person name="Horton D.L."/>
            <person name="Alikhan N.F."/>
            <person name="Baker D."/>
            <person name="Gharbi K."/>
            <person name="Hall N."/>
            <person name="Watson M."/>
            <person name="Adriaenssens E.M."/>
            <person name="Foster-Nyarko E."/>
            <person name="Jarju S."/>
            <person name="Secka A."/>
            <person name="Antonio M."/>
            <person name="Oren A."/>
            <person name="Chaudhuri R.R."/>
            <person name="La Ragione R."/>
            <person name="Hildebrand F."/>
            <person name="Pallen M.J."/>
        </authorList>
    </citation>
    <scope>NUCLEOTIDE SEQUENCE</scope>
    <source>
        <strain evidence="2">B3-3758</strain>
    </source>
</reference>
<feature type="domain" description="Glycosyltransferase 2-like" evidence="1">
    <location>
        <begin position="3"/>
        <end position="169"/>
    </location>
</feature>
<evidence type="ECO:0000259" key="1">
    <source>
        <dbReference type="Pfam" id="PF00535"/>
    </source>
</evidence>
<protein>
    <submittedName>
        <fullName evidence="2">Glycosyltransferase family 2 protein</fullName>
    </submittedName>
</protein>
<dbReference type="InterPro" id="IPR029044">
    <property type="entry name" value="Nucleotide-diphossugar_trans"/>
</dbReference>
<proteinExistence type="predicted"/>
<dbReference type="Pfam" id="PF00535">
    <property type="entry name" value="Glycos_transf_2"/>
    <property type="match status" value="1"/>
</dbReference>